<name>A0A0H4ITJ9_9CAUD</name>
<keyword evidence="2" id="KW-1185">Reference proteome</keyword>
<reference evidence="1 2" key="1">
    <citation type="submission" date="2015-05" db="EMBL/GenBank/DDBJ databases">
        <authorList>
            <person name="Liu X."/>
            <person name="Tong Y."/>
            <person name="Huang Y."/>
            <person name="Fan H."/>
            <person name="An X."/>
            <person name="Mi Z."/>
            <person name="Zhang Z."/>
        </authorList>
    </citation>
    <scope>NUCLEOTIDE SEQUENCE [LARGE SCALE GENOMIC DNA]</scope>
</reference>
<dbReference type="EMBL" id="KR560069">
    <property type="protein sequence ID" value="AKO61629.1"/>
    <property type="molecule type" value="Genomic_DNA"/>
</dbReference>
<dbReference type="KEGG" id="vg:65066738"/>
<evidence type="ECO:0000313" key="1">
    <source>
        <dbReference type="EMBL" id="AKO61629.1"/>
    </source>
</evidence>
<organism evidence="1 2">
    <name type="scientific">Stenotrophomonas phage IME-SM1</name>
    <dbReference type="NCBI Taxonomy" id="1654717"/>
    <lineage>
        <taxon>Viruses</taxon>
        <taxon>Duplodnaviria</taxon>
        <taxon>Heunggongvirae</taxon>
        <taxon>Uroviricota</taxon>
        <taxon>Caudoviricetes</taxon>
        <taxon>Menderavirus</taxon>
        <taxon>Menderavirus IMESM1</taxon>
    </lineage>
</organism>
<dbReference type="Proteomes" id="UP000224291">
    <property type="component" value="Segment"/>
</dbReference>
<proteinExistence type="predicted"/>
<accession>A0A0H4ITJ9</accession>
<dbReference type="RefSeq" id="YP_010077822.1">
    <property type="nucleotide sequence ID" value="NC_054952.1"/>
</dbReference>
<evidence type="ECO:0000313" key="2">
    <source>
        <dbReference type="Proteomes" id="UP000224291"/>
    </source>
</evidence>
<dbReference type="GeneID" id="65066738"/>
<sequence length="134" mass="15467">MTYRDLMISHEAVAQLMSTRALLMNELLNLHTDRIYHEHCMQFKDIAPPLYARMVDAMADMPQVKLEDIVAPHGVVSKLLTSNEGRTLLTHMYQQYAHTVDGSYTRFQKVGPLDASKYKALVDRLKNWRTVECN</sequence>
<protein>
    <submittedName>
        <fullName evidence="1">Uncharacterized protein</fullName>
    </submittedName>
</protein>